<evidence type="ECO:0000313" key="8">
    <source>
        <dbReference type="EMBL" id="MDZ5661752.1"/>
    </source>
</evidence>
<feature type="domain" description="Cardiolipin synthase N-terminal" evidence="7">
    <location>
        <begin position="17"/>
        <end position="62"/>
    </location>
</feature>
<comment type="subcellular location">
    <subcellularLocation>
        <location evidence="1">Cell membrane</location>
        <topology evidence="1">Multi-pass membrane protein</topology>
    </subcellularLocation>
</comment>
<evidence type="ECO:0000256" key="3">
    <source>
        <dbReference type="ARBA" id="ARBA00022692"/>
    </source>
</evidence>
<keyword evidence="4 6" id="KW-1133">Transmembrane helix</keyword>
<feature type="transmembrane region" description="Helical" evidence="6">
    <location>
        <begin position="6"/>
        <end position="31"/>
    </location>
</feature>
<accession>A0ABU5K9V2</accession>
<keyword evidence="3 6" id="KW-0812">Transmembrane</keyword>
<dbReference type="Pfam" id="PF13396">
    <property type="entry name" value="PLDc_N"/>
    <property type="match status" value="1"/>
</dbReference>
<evidence type="ECO:0000256" key="6">
    <source>
        <dbReference type="SAM" id="Phobius"/>
    </source>
</evidence>
<sequence>MSFWDIIWFIIISYVFVAWLMVLFTIISDVFRDRDLSGLAKAAWVLALVFVPFLTALVYLAMRGPGMAQRQNRVLEQARAQQEDYIRSVATTNGAAADIAQAKSLMDAGTINQAEFDAIKQKALA</sequence>
<dbReference type="Proteomes" id="UP001291999">
    <property type="component" value="Unassembled WGS sequence"/>
</dbReference>
<keyword evidence="2" id="KW-1003">Cell membrane</keyword>
<proteinExistence type="predicted"/>
<feature type="transmembrane region" description="Helical" evidence="6">
    <location>
        <begin position="43"/>
        <end position="62"/>
    </location>
</feature>
<gene>
    <name evidence="8" type="ORF">SFC79_08260</name>
</gene>
<evidence type="ECO:0000259" key="7">
    <source>
        <dbReference type="Pfam" id="PF13396"/>
    </source>
</evidence>
<evidence type="ECO:0000256" key="5">
    <source>
        <dbReference type="ARBA" id="ARBA00023136"/>
    </source>
</evidence>
<dbReference type="EMBL" id="JAXQPW010000002">
    <property type="protein sequence ID" value="MDZ5661752.1"/>
    <property type="molecule type" value="Genomic_DNA"/>
</dbReference>
<evidence type="ECO:0000313" key="9">
    <source>
        <dbReference type="Proteomes" id="UP001291999"/>
    </source>
</evidence>
<dbReference type="RefSeq" id="WP_172273289.1">
    <property type="nucleotide sequence ID" value="NZ_CP141058.1"/>
</dbReference>
<dbReference type="InterPro" id="IPR027379">
    <property type="entry name" value="CLS_N"/>
</dbReference>
<organism evidence="8 9">
    <name type="scientific">Nocardioides renjunii</name>
    <dbReference type="NCBI Taxonomy" id="3095075"/>
    <lineage>
        <taxon>Bacteria</taxon>
        <taxon>Bacillati</taxon>
        <taxon>Actinomycetota</taxon>
        <taxon>Actinomycetes</taxon>
        <taxon>Propionibacteriales</taxon>
        <taxon>Nocardioidaceae</taxon>
        <taxon>Nocardioides</taxon>
    </lineage>
</organism>
<reference evidence="8 9" key="1">
    <citation type="submission" date="2023-11" db="EMBL/GenBank/DDBJ databases">
        <title>Novel species in genus Nocardioides.</title>
        <authorList>
            <person name="Zhou H."/>
        </authorList>
    </citation>
    <scope>NUCLEOTIDE SEQUENCE [LARGE SCALE GENOMIC DNA]</scope>
    <source>
        <strain evidence="8 9">S-58</strain>
    </source>
</reference>
<name>A0ABU5K9V2_9ACTN</name>
<protein>
    <submittedName>
        <fullName evidence="8">SHOCT domain-containing protein</fullName>
    </submittedName>
</protein>
<keyword evidence="9" id="KW-1185">Reference proteome</keyword>
<evidence type="ECO:0000256" key="2">
    <source>
        <dbReference type="ARBA" id="ARBA00022475"/>
    </source>
</evidence>
<comment type="caution">
    <text evidence="8">The sequence shown here is derived from an EMBL/GenBank/DDBJ whole genome shotgun (WGS) entry which is preliminary data.</text>
</comment>
<keyword evidence="5 6" id="KW-0472">Membrane</keyword>
<evidence type="ECO:0000256" key="1">
    <source>
        <dbReference type="ARBA" id="ARBA00004651"/>
    </source>
</evidence>
<evidence type="ECO:0000256" key="4">
    <source>
        <dbReference type="ARBA" id="ARBA00022989"/>
    </source>
</evidence>